<gene>
    <name evidence="1" type="ORF">Homavirus2_6</name>
</gene>
<protein>
    <submittedName>
        <fullName evidence="1">Uncharacterized protein</fullName>
    </submittedName>
</protein>
<organism evidence="1">
    <name type="scientific">Homavirus sp</name>
    <dbReference type="NCBI Taxonomy" id="2487769"/>
    <lineage>
        <taxon>Viruses</taxon>
        <taxon>Varidnaviria</taxon>
        <taxon>Bamfordvirae</taxon>
        <taxon>Nucleocytoviricota</taxon>
        <taxon>Megaviricetes</taxon>
        <taxon>Imitervirales</taxon>
        <taxon>Mimiviridae</taxon>
        <taxon>Klosneuvirinae</taxon>
    </lineage>
</organism>
<proteinExistence type="predicted"/>
<sequence>MSLMQITKYIGMNYKLYTLIMDDIYMKIYKYGTYYNPATNHYGAVGSVNCDRCHRKLLDICIGWQTYDLCIECIQDINQHTHVFVAKNPLSNPLSNPTASVYPTSSPNEQFLTEMRQLQFRSNDSNEQNKDPKYCSYMIQSQFR</sequence>
<dbReference type="EMBL" id="MK072333">
    <property type="protein sequence ID" value="AYV82002.1"/>
    <property type="molecule type" value="Genomic_DNA"/>
</dbReference>
<evidence type="ECO:0000313" key="1">
    <source>
        <dbReference type="EMBL" id="AYV82002.1"/>
    </source>
</evidence>
<accession>A0A3G5A4G3</accession>
<reference evidence="1" key="1">
    <citation type="submission" date="2018-10" db="EMBL/GenBank/DDBJ databases">
        <title>Hidden diversity of soil giant viruses.</title>
        <authorList>
            <person name="Schulz F."/>
            <person name="Alteio L."/>
            <person name="Goudeau D."/>
            <person name="Ryan E.M."/>
            <person name="Malmstrom R.R."/>
            <person name="Blanchard J."/>
            <person name="Woyke T."/>
        </authorList>
    </citation>
    <scope>NUCLEOTIDE SEQUENCE</scope>
    <source>
        <strain evidence="1">HOV1</strain>
    </source>
</reference>
<name>A0A3G5A4G3_9VIRU</name>